<dbReference type="Pfam" id="PF16208">
    <property type="entry name" value="Keratin_2_head"/>
    <property type="match status" value="1"/>
</dbReference>
<dbReference type="GeneTree" id="ENSGT00940000162738"/>
<proteinExistence type="inferred from homology"/>
<dbReference type="PANTHER" id="PTHR45616:SF21">
    <property type="entry name" value="KERATIN, TYPE II CYTOSKELETAL 7"/>
    <property type="match status" value="1"/>
</dbReference>
<evidence type="ECO:0000256" key="1">
    <source>
        <dbReference type="ARBA" id="ARBA00022744"/>
    </source>
</evidence>
<reference evidence="7 8" key="1">
    <citation type="journal article" date="2010" name="PLoS Biol.">
        <title>Multi-platform next-generation sequencing of the domestic turkey (Meleagris gallopavo): genome assembly and analysis.</title>
        <authorList>
            <person name="Dalloul R.A."/>
            <person name="Long J.A."/>
            <person name="Zimin A.V."/>
            <person name="Aslam L."/>
            <person name="Beal K."/>
            <person name="Blomberg L.A."/>
            <person name="Bouffard P."/>
            <person name="Burt D.W."/>
            <person name="Crasta O."/>
            <person name="Crooijmans R.P."/>
            <person name="Cooper K."/>
            <person name="Coulombe R.A."/>
            <person name="De S."/>
            <person name="Delany M.E."/>
            <person name="Dodgson J.B."/>
            <person name="Dong J.J."/>
            <person name="Evans C."/>
            <person name="Frederickson K.M."/>
            <person name="Flicek P."/>
            <person name="Florea L."/>
            <person name="Folkerts O."/>
            <person name="Groenen M.A."/>
            <person name="Harkins T.T."/>
            <person name="Herrero J."/>
            <person name="Hoffmann S."/>
            <person name="Megens H.J."/>
            <person name="Jiang A."/>
            <person name="de Jong P."/>
            <person name="Kaiser P."/>
            <person name="Kim H."/>
            <person name="Kim K.W."/>
            <person name="Kim S."/>
            <person name="Langenberger D."/>
            <person name="Lee M.K."/>
            <person name="Lee T."/>
            <person name="Mane S."/>
            <person name="Marcais G."/>
            <person name="Marz M."/>
            <person name="McElroy A.P."/>
            <person name="Modise T."/>
            <person name="Nefedov M."/>
            <person name="Notredame C."/>
            <person name="Paton I.R."/>
            <person name="Payne W.S."/>
            <person name="Pertea G."/>
            <person name="Prickett D."/>
            <person name="Puiu D."/>
            <person name="Qioa D."/>
            <person name="Raineri E."/>
            <person name="Ruffier M."/>
            <person name="Salzberg S.L."/>
            <person name="Schatz M.C."/>
            <person name="Scheuring C."/>
            <person name="Schmidt C.J."/>
            <person name="Schroeder S."/>
            <person name="Searle S.M."/>
            <person name="Smith E.J."/>
            <person name="Smith J."/>
            <person name="Sonstegard T.S."/>
            <person name="Stadler P.F."/>
            <person name="Tafer H."/>
            <person name="Tu Z.J."/>
            <person name="Van Tassell C.P."/>
            <person name="Vilella A.J."/>
            <person name="Williams K.P."/>
            <person name="Yorke J.A."/>
            <person name="Zhang L."/>
            <person name="Zhang H.B."/>
            <person name="Zhang X."/>
            <person name="Zhang Y."/>
            <person name="Reed K.M."/>
        </authorList>
    </citation>
    <scope>NUCLEOTIDE SEQUENCE [LARGE SCALE GENOMIC DNA]</scope>
</reference>
<reference evidence="7" key="3">
    <citation type="submission" date="2025-09" db="UniProtKB">
        <authorList>
            <consortium name="Ensembl"/>
        </authorList>
    </citation>
    <scope>IDENTIFICATION</scope>
</reference>
<keyword evidence="8" id="KW-1185">Reference proteome</keyword>
<keyword evidence="1" id="KW-0416">Keratin</keyword>
<dbReference type="InterPro" id="IPR018039">
    <property type="entry name" value="IF_conserved"/>
</dbReference>
<evidence type="ECO:0000256" key="3">
    <source>
        <dbReference type="ARBA" id="ARBA00023054"/>
    </source>
</evidence>
<organism evidence="7 8">
    <name type="scientific">Meleagris gallopavo</name>
    <name type="common">Wild turkey</name>
    <dbReference type="NCBI Taxonomy" id="9103"/>
    <lineage>
        <taxon>Eukaryota</taxon>
        <taxon>Metazoa</taxon>
        <taxon>Chordata</taxon>
        <taxon>Craniata</taxon>
        <taxon>Vertebrata</taxon>
        <taxon>Euteleostomi</taxon>
        <taxon>Archelosauria</taxon>
        <taxon>Archosauria</taxon>
        <taxon>Dinosauria</taxon>
        <taxon>Saurischia</taxon>
        <taxon>Theropoda</taxon>
        <taxon>Coelurosauria</taxon>
        <taxon>Aves</taxon>
        <taxon>Neognathae</taxon>
        <taxon>Galloanserae</taxon>
        <taxon>Galliformes</taxon>
        <taxon>Phasianidae</taxon>
        <taxon>Meleagridinae</taxon>
        <taxon>Meleagris</taxon>
    </lineage>
</organism>
<dbReference type="PROSITE" id="PS00226">
    <property type="entry name" value="IF_ROD_1"/>
    <property type="match status" value="1"/>
</dbReference>
<dbReference type="AlphaFoldDB" id="A0A803YLH6"/>
<dbReference type="InterPro" id="IPR003054">
    <property type="entry name" value="Keratin_II"/>
</dbReference>
<dbReference type="Pfam" id="PF00038">
    <property type="entry name" value="Filament"/>
    <property type="match status" value="2"/>
</dbReference>
<accession>A0A803YLH6</accession>
<dbReference type="PRINTS" id="PR01276">
    <property type="entry name" value="TYPE2KERATIN"/>
</dbReference>
<evidence type="ECO:0000313" key="7">
    <source>
        <dbReference type="Ensembl" id="ENSMGAP00000032624.1"/>
    </source>
</evidence>
<dbReference type="PROSITE" id="PS51842">
    <property type="entry name" value="IF_ROD_2"/>
    <property type="match status" value="1"/>
</dbReference>
<dbReference type="PANTHER" id="PTHR45616">
    <property type="entry name" value="GATA-TYPE DOMAIN-CONTAINING PROTEIN"/>
    <property type="match status" value="1"/>
</dbReference>
<sequence length="440" mass="48850">MSCSHGTNVVRIGNFSSSSLALPRNGQSFSRVLSRQRGLDSFSTRSLSGVAPSRPRIAVGRCPPTRCGYVFGAAGAGFGCRGAGFGYRVGGSSGLRTIVPITVNEKLLQPLQLELDPNVQTVKYQEKEQIKTLNNEFASFIEKVRLLEQQNEVLETKWSFLQGQKHCRNTIVTSRSWCSGVLELRPAVVVQVGAGVQPRYLHPVPHPKGSPESSLANQLPLISFLLLSPLPFQDVDCFFINKAELGAKVGRMEGEFDFLRVLYEEESHQLQAHISDTAVVVQMDNSRDPDLDGIVANVKAHYEDTACRSRAETEAWCKEKKREAADLTRVVKKLSGEVRSAKEQCCKLEMAVADAEQHKETSIKDAKSKLTKLEAALQKAKQDLARQLWEFQELMNVKLALDIEITTYRKLLEGEESSLLFICITCLETNPRLSLLLQGL</sequence>
<dbReference type="GO" id="GO:0045109">
    <property type="term" value="P:intermediate filament organization"/>
    <property type="evidence" value="ECO:0007669"/>
    <property type="project" value="TreeGrafter"/>
</dbReference>
<dbReference type="SMART" id="SM01391">
    <property type="entry name" value="Filament"/>
    <property type="match status" value="1"/>
</dbReference>
<dbReference type="FunFam" id="1.20.5.170:FF:000004">
    <property type="entry name" value="Keratin, type II cytoskeletal 5"/>
    <property type="match status" value="1"/>
</dbReference>
<gene>
    <name evidence="7" type="primary">LOC100545478</name>
</gene>
<dbReference type="Ensembl" id="ENSMGAT00000024970.1">
    <property type="protein sequence ID" value="ENSMGAP00000032624.1"/>
    <property type="gene ID" value="ENSMGAG00000022581.1"/>
</dbReference>
<dbReference type="GO" id="GO:0005615">
    <property type="term" value="C:extracellular space"/>
    <property type="evidence" value="ECO:0007669"/>
    <property type="project" value="TreeGrafter"/>
</dbReference>
<evidence type="ECO:0000256" key="2">
    <source>
        <dbReference type="ARBA" id="ARBA00022754"/>
    </source>
</evidence>
<dbReference type="InterPro" id="IPR039008">
    <property type="entry name" value="IF_rod_dom"/>
</dbReference>
<feature type="domain" description="IF rod" evidence="6">
    <location>
        <begin position="126"/>
        <end position="419"/>
    </location>
</feature>
<keyword evidence="3 5" id="KW-0175">Coiled coil</keyword>
<dbReference type="GO" id="GO:0030280">
    <property type="term" value="F:structural constituent of skin epidermis"/>
    <property type="evidence" value="ECO:0007669"/>
    <property type="project" value="TreeGrafter"/>
</dbReference>
<dbReference type="Gene3D" id="1.20.5.170">
    <property type="match status" value="1"/>
</dbReference>
<evidence type="ECO:0000313" key="8">
    <source>
        <dbReference type="Proteomes" id="UP000001645"/>
    </source>
</evidence>
<feature type="coiled-coil region" evidence="5">
    <location>
        <begin position="317"/>
        <end position="390"/>
    </location>
</feature>
<keyword evidence="2 4" id="KW-0403">Intermediate filament</keyword>
<dbReference type="GO" id="GO:0031424">
    <property type="term" value="P:keratinization"/>
    <property type="evidence" value="ECO:0007669"/>
    <property type="project" value="TreeGrafter"/>
</dbReference>
<dbReference type="Proteomes" id="UP000001645">
    <property type="component" value="Chromosome 4"/>
</dbReference>
<dbReference type="GO" id="GO:0045095">
    <property type="term" value="C:keratin filament"/>
    <property type="evidence" value="ECO:0007669"/>
    <property type="project" value="InterPro"/>
</dbReference>
<comment type="similarity">
    <text evidence="4">Belongs to the intermediate filament family.</text>
</comment>
<evidence type="ECO:0000256" key="5">
    <source>
        <dbReference type="SAM" id="Coils"/>
    </source>
</evidence>
<reference evidence="7" key="2">
    <citation type="submission" date="2025-08" db="UniProtKB">
        <authorList>
            <consortium name="Ensembl"/>
        </authorList>
    </citation>
    <scope>IDENTIFICATION</scope>
</reference>
<evidence type="ECO:0000259" key="6">
    <source>
        <dbReference type="PROSITE" id="PS51842"/>
    </source>
</evidence>
<name>A0A803YLH6_MELGA</name>
<dbReference type="SUPFAM" id="SSF64593">
    <property type="entry name" value="Intermediate filament protein, coiled coil region"/>
    <property type="match status" value="2"/>
</dbReference>
<dbReference type="InterPro" id="IPR032444">
    <property type="entry name" value="Keratin_2_head"/>
</dbReference>
<protein>
    <recommendedName>
        <fullName evidence="6">IF rod domain-containing protein</fullName>
    </recommendedName>
</protein>
<evidence type="ECO:0000256" key="4">
    <source>
        <dbReference type="RuleBase" id="RU000685"/>
    </source>
</evidence>